<dbReference type="PROSITE" id="PS00108">
    <property type="entry name" value="PROTEIN_KINASE_ST"/>
    <property type="match status" value="1"/>
</dbReference>
<evidence type="ECO:0000256" key="1">
    <source>
        <dbReference type="ARBA" id="ARBA00022679"/>
    </source>
</evidence>
<evidence type="ECO:0000313" key="7">
    <source>
        <dbReference type="EMBL" id="MDI3420352.1"/>
    </source>
</evidence>
<name>A0ABT6SXL5_9ACTN</name>
<evidence type="ECO:0000256" key="4">
    <source>
        <dbReference type="ARBA" id="ARBA00022840"/>
    </source>
</evidence>
<dbReference type="Gene3D" id="3.30.200.20">
    <property type="entry name" value="Phosphorylase Kinase, domain 1"/>
    <property type="match status" value="1"/>
</dbReference>
<dbReference type="GO" id="GO:0004674">
    <property type="term" value="F:protein serine/threonine kinase activity"/>
    <property type="evidence" value="ECO:0007669"/>
    <property type="project" value="UniProtKB-EC"/>
</dbReference>
<dbReference type="InterPro" id="IPR008271">
    <property type="entry name" value="Ser/Thr_kinase_AS"/>
</dbReference>
<protein>
    <submittedName>
        <fullName evidence="7">Serine/threonine-protein kinase</fullName>
        <ecNumber evidence="7">2.7.11.1</ecNumber>
    </submittedName>
</protein>
<dbReference type="CDD" id="cd14014">
    <property type="entry name" value="STKc_PknB_like"/>
    <property type="match status" value="1"/>
</dbReference>
<evidence type="ECO:0000256" key="3">
    <source>
        <dbReference type="ARBA" id="ARBA00022777"/>
    </source>
</evidence>
<dbReference type="PROSITE" id="PS50011">
    <property type="entry name" value="PROTEIN_KINASE_DOM"/>
    <property type="match status" value="1"/>
</dbReference>
<comment type="caution">
    <text evidence="7">The sequence shown here is derived from an EMBL/GenBank/DDBJ whole genome shotgun (WGS) entry which is preliminary data.</text>
</comment>
<keyword evidence="2" id="KW-0547">Nucleotide-binding</keyword>
<evidence type="ECO:0000256" key="5">
    <source>
        <dbReference type="SAM" id="MobiDB-lite"/>
    </source>
</evidence>
<keyword evidence="4" id="KW-0067">ATP-binding</keyword>
<dbReference type="PANTHER" id="PTHR43289:SF34">
    <property type="entry name" value="SERINE_THREONINE-PROTEIN KINASE YBDM-RELATED"/>
    <property type="match status" value="1"/>
</dbReference>
<keyword evidence="1 7" id="KW-0808">Transferase</keyword>
<dbReference type="RefSeq" id="WP_282536234.1">
    <property type="nucleotide sequence ID" value="NZ_JASCIS010000016.1"/>
</dbReference>
<feature type="domain" description="Protein kinase" evidence="6">
    <location>
        <begin position="1"/>
        <end position="256"/>
    </location>
</feature>
<dbReference type="PANTHER" id="PTHR43289">
    <property type="entry name" value="MITOGEN-ACTIVATED PROTEIN KINASE KINASE KINASE 20-RELATED"/>
    <property type="match status" value="1"/>
</dbReference>
<sequence length="575" mass="61511">MGRVYLARSEGGRTVAVKVVHAEFAGHPEFRRRFTREVSAARRVGGQWTAPVLDADTEAETPWVATGYVPGPDLHTVVSRNHGPLPEPSVLALAGGLAHALQAIHGAALVHRDLKPSNVLLTIDGPRVIDFGIARALDPAVDGIRTHTGAVIGSPGFMSPEQVRGQRLTPASDVFCLGSVLAYAATGRMPFGTADSGMHAVMFRIAEEEPDLSGVPARILPLVRDCLAKAPEQRPTVNDLLARTRGAAIGPGSAWLPGPLLAQLGRRAAELLDADAPPTQLDPPPTLPPTPPPGSAVPTRAPKSRARVAWVALGTVAAVLAASGAVLTLRAEQAPDDGRQPTGEESQDSGRTEPAAARIGGSWQGLVRHAESSVTDEHEYLRVTFDRSARQADLAYLTPDSYCKVTSKVDGQRGDTVTLSSFRTVKSVRHRDSTRACDLNRARRLKLTSGKLSWTTGDKSAELERTRTTPRPIPDKFLGTWKSEVSGTLRIEQGAAGTKVATYKGWSIDYRCNGSAELVTATRNTVTLSPLELDPSTPRNIGCPHSVPETLTWKSENELELRYPESIAVRLTRAG</sequence>
<feature type="region of interest" description="Disordered" evidence="5">
    <location>
        <begin position="331"/>
        <end position="363"/>
    </location>
</feature>
<dbReference type="InterPro" id="IPR011009">
    <property type="entry name" value="Kinase-like_dom_sf"/>
</dbReference>
<reference evidence="7 8" key="1">
    <citation type="submission" date="2023-05" db="EMBL/GenBank/DDBJ databases">
        <title>Draft genome sequence of Streptomyces sp. B-S-A12 isolated from a cave soil in Thailand.</title>
        <authorList>
            <person name="Chamroensaksri N."/>
            <person name="Muangham S."/>
        </authorList>
    </citation>
    <scope>NUCLEOTIDE SEQUENCE [LARGE SCALE GENOMIC DNA]</scope>
    <source>
        <strain evidence="7 8">B-S-A12</strain>
    </source>
</reference>
<gene>
    <name evidence="7" type="ORF">QIT00_17615</name>
</gene>
<keyword evidence="3 7" id="KW-0418">Kinase</keyword>
<dbReference type="SMART" id="SM00220">
    <property type="entry name" value="S_TKc"/>
    <property type="match status" value="1"/>
</dbReference>
<evidence type="ECO:0000313" key="8">
    <source>
        <dbReference type="Proteomes" id="UP001237105"/>
    </source>
</evidence>
<proteinExistence type="predicted"/>
<organism evidence="7 8">
    <name type="scientific">Streptomyces luteolus</name>
    <dbReference type="NCBI Taxonomy" id="3043615"/>
    <lineage>
        <taxon>Bacteria</taxon>
        <taxon>Bacillati</taxon>
        <taxon>Actinomycetota</taxon>
        <taxon>Actinomycetes</taxon>
        <taxon>Kitasatosporales</taxon>
        <taxon>Streptomycetaceae</taxon>
        <taxon>Streptomyces</taxon>
    </lineage>
</organism>
<dbReference type="Proteomes" id="UP001237105">
    <property type="component" value="Unassembled WGS sequence"/>
</dbReference>
<evidence type="ECO:0000259" key="6">
    <source>
        <dbReference type="PROSITE" id="PS50011"/>
    </source>
</evidence>
<evidence type="ECO:0000256" key="2">
    <source>
        <dbReference type="ARBA" id="ARBA00022741"/>
    </source>
</evidence>
<dbReference type="EC" id="2.7.11.1" evidence="7"/>
<dbReference type="Pfam" id="PF00069">
    <property type="entry name" value="Pkinase"/>
    <property type="match status" value="1"/>
</dbReference>
<dbReference type="InterPro" id="IPR000719">
    <property type="entry name" value="Prot_kinase_dom"/>
</dbReference>
<dbReference type="Gene3D" id="1.10.510.10">
    <property type="entry name" value="Transferase(Phosphotransferase) domain 1"/>
    <property type="match status" value="1"/>
</dbReference>
<feature type="compositionally biased region" description="Pro residues" evidence="5">
    <location>
        <begin position="280"/>
        <end position="295"/>
    </location>
</feature>
<dbReference type="EMBL" id="JASCIS010000016">
    <property type="protein sequence ID" value="MDI3420352.1"/>
    <property type="molecule type" value="Genomic_DNA"/>
</dbReference>
<dbReference type="SUPFAM" id="SSF56112">
    <property type="entry name" value="Protein kinase-like (PK-like)"/>
    <property type="match status" value="1"/>
</dbReference>
<keyword evidence="8" id="KW-1185">Reference proteome</keyword>
<feature type="region of interest" description="Disordered" evidence="5">
    <location>
        <begin position="275"/>
        <end position="301"/>
    </location>
</feature>
<accession>A0ABT6SXL5</accession>